<dbReference type="AlphaFoldDB" id="A0A6A6WUF5"/>
<dbReference type="Gene3D" id="3.40.50.1820">
    <property type="entry name" value="alpha/beta hydrolase"/>
    <property type="match status" value="1"/>
</dbReference>
<name>A0A6A6WUF5_9PLEO</name>
<dbReference type="OrthoDB" id="408631at2759"/>
<dbReference type="GO" id="GO:0016787">
    <property type="term" value="F:hydrolase activity"/>
    <property type="evidence" value="ECO:0007669"/>
    <property type="project" value="UniProtKB-KW"/>
</dbReference>
<keyword evidence="4" id="KW-1185">Reference proteome</keyword>
<evidence type="ECO:0000313" key="3">
    <source>
        <dbReference type="EMBL" id="KAF2787850.1"/>
    </source>
</evidence>
<evidence type="ECO:0000256" key="1">
    <source>
        <dbReference type="SAM" id="SignalP"/>
    </source>
</evidence>
<dbReference type="InterPro" id="IPR019819">
    <property type="entry name" value="Carboxylesterase_B_CS"/>
</dbReference>
<evidence type="ECO:0000259" key="2">
    <source>
        <dbReference type="Pfam" id="PF00135"/>
    </source>
</evidence>
<dbReference type="InterPro" id="IPR029058">
    <property type="entry name" value="AB_hydrolase_fold"/>
</dbReference>
<dbReference type="Proteomes" id="UP000799757">
    <property type="component" value="Unassembled WGS sequence"/>
</dbReference>
<keyword evidence="1" id="KW-0732">Signal</keyword>
<dbReference type="PANTHER" id="PTHR11559">
    <property type="entry name" value="CARBOXYLESTERASE"/>
    <property type="match status" value="1"/>
</dbReference>
<reference evidence="3" key="1">
    <citation type="journal article" date="2020" name="Stud. Mycol.">
        <title>101 Dothideomycetes genomes: a test case for predicting lifestyles and emergence of pathogens.</title>
        <authorList>
            <person name="Haridas S."/>
            <person name="Albert R."/>
            <person name="Binder M."/>
            <person name="Bloem J."/>
            <person name="Labutti K."/>
            <person name="Salamov A."/>
            <person name="Andreopoulos B."/>
            <person name="Baker S."/>
            <person name="Barry K."/>
            <person name="Bills G."/>
            <person name="Bluhm B."/>
            <person name="Cannon C."/>
            <person name="Castanera R."/>
            <person name="Culley D."/>
            <person name="Daum C."/>
            <person name="Ezra D."/>
            <person name="Gonzalez J."/>
            <person name="Henrissat B."/>
            <person name="Kuo A."/>
            <person name="Liang C."/>
            <person name="Lipzen A."/>
            <person name="Lutzoni F."/>
            <person name="Magnuson J."/>
            <person name="Mondo S."/>
            <person name="Nolan M."/>
            <person name="Ohm R."/>
            <person name="Pangilinan J."/>
            <person name="Park H.-J."/>
            <person name="Ramirez L."/>
            <person name="Alfaro M."/>
            <person name="Sun H."/>
            <person name="Tritt A."/>
            <person name="Yoshinaga Y."/>
            <person name="Zwiers L.-H."/>
            <person name="Turgeon B."/>
            <person name="Goodwin S."/>
            <person name="Spatafora J."/>
            <person name="Crous P."/>
            <person name="Grigoriev I."/>
        </authorList>
    </citation>
    <scope>NUCLEOTIDE SEQUENCE</scope>
    <source>
        <strain evidence="3">CBS 109.77</strain>
    </source>
</reference>
<feature type="chain" id="PRO_5025590438" evidence="1">
    <location>
        <begin position="21"/>
        <end position="551"/>
    </location>
</feature>
<feature type="domain" description="Carboxylesterase type B" evidence="2">
    <location>
        <begin position="39"/>
        <end position="525"/>
    </location>
</feature>
<sequence>MFLPALLLIHLSNFIYFSTASPVDEVPRNPVADALRATPTARIDAGVIIGTTTTVQGATAAVNQFLGIPYASAPTGTARFSPPRPPAAWNATLDTKKSKSSCIQVFREYLEEIFGGPKETESEDCLYLNVFSPRKEWNVAKPSLPILYWLHPGGSTFGNIAQPMYDGSHFAALEDVIIVTVQYRLDVFGFPQSPDISNLTERNLGLLDQRAGLDWIHRNIKNFGGDASRITVFGASFGGASTDALVASYPADSEPPFHAAILMSGGYAWFAYQQCNDSDYTPWTTFANALNCTSLECVKGKSAADIKAVRRNQPFFFGPACDNITYVQDPRLRKQAGNFARVPVMLGSSTGDGSYFIAVVGADVDAYFTTFFPGLTGLKTRAMAAYPIGSGGRVDNFTQLSEIHTDWNFRCPSFFNAQDSAKFVPTYRYLYNATFPNTRQTNPNITAIWPLKYQGAWHTSELADVFSTFAAAYPSVDAPPEEKALSDIVRGAWAAFAKDPEKAPVEGWARVGGVDTDVLSFGTDGESGVGTVKDLIGKCNIWKDFLEANHL</sequence>
<dbReference type="Pfam" id="PF00135">
    <property type="entry name" value="COesterase"/>
    <property type="match status" value="1"/>
</dbReference>
<proteinExistence type="predicted"/>
<protein>
    <submittedName>
        <fullName evidence="3">Alpha/beta-hydrolase</fullName>
    </submittedName>
</protein>
<evidence type="ECO:0000313" key="4">
    <source>
        <dbReference type="Proteomes" id="UP000799757"/>
    </source>
</evidence>
<keyword evidence="3" id="KW-0378">Hydrolase</keyword>
<accession>A0A6A6WUF5</accession>
<dbReference type="SUPFAM" id="SSF53474">
    <property type="entry name" value="alpha/beta-Hydrolases"/>
    <property type="match status" value="1"/>
</dbReference>
<dbReference type="EMBL" id="MU002273">
    <property type="protein sequence ID" value="KAF2787850.1"/>
    <property type="molecule type" value="Genomic_DNA"/>
</dbReference>
<organism evidence="3 4">
    <name type="scientific">Melanomma pulvis-pyrius CBS 109.77</name>
    <dbReference type="NCBI Taxonomy" id="1314802"/>
    <lineage>
        <taxon>Eukaryota</taxon>
        <taxon>Fungi</taxon>
        <taxon>Dikarya</taxon>
        <taxon>Ascomycota</taxon>
        <taxon>Pezizomycotina</taxon>
        <taxon>Dothideomycetes</taxon>
        <taxon>Pleosporomycetidae</taxon>
        <taxon>Pleosporales</taxon>
        <taxon>Melanommataceae</taxon>
        <taxon>Melanomma</taxon>
    </lineage>
</organism>
<dbReference type="PROSITE" id="PS00941">
    <property type="entry name" value="CARBOXYLESTERASE_B_2"/>
    <property type="match status" value="1"/>
</dbReference>
<feature type="signal peptide" evidence="1">
    <location>
        <begin position="1"/>
        <end position="20"/>
    </location>
</feature>
<gene>
    <name evidence="3" type="ORF">K505DRAFT_421516</name>
</gene>
<dbReference type="InterPro" id="IPR002018">
    <property type="entry name" value="CarbesteraseB"/>
</dbReference>
<dbReference type="InterPro" id="IPR050309">
    <property type="entry name" value="Type-B_Carboxylest/Lipase"/>
</dbReference>